<gene>
    <name evidence="1" type="ORF">DAPK24_002890</name>
</gene>
<proteinExistence type="predicted"/>
<keyword evidence="2" id="KW-1185">Reference proteome</keyword>
<sequence>MSKIPVIAFPEESSLPKLRRVQHPALKFIKVLSRSTLSITTIILLIFKFFIQPNLQTILNNRFELHNFVYNKLKILHKSLQQRVKNANVMKISYNGKTLIDRNISTDDVIIEETKQSEYEHFKRDTKRRSYQASFTIEKNGKEIETNINNNNNNTDIDMNHNTYSDINEKVNYTTSKLVKGIESLRTNLKQLKVTEYNQLSSSSSSLGNYSSGNSEMNALLFQIKQFRNYLEVVTSEHPREMLFKKPISHIQVGRRNSTKIQKYNYLDILNDNLDELRHKLDS</sequence>
<organism evidence="1 2">
    <name type="scientific">Pichia kluyveri</name>
    <name type="common">Yeast</name>
    <dbReference type="NCBI Taxonomy" id="36015"/>
    <lineage>
        <taxon>Eukaryota</taxon>
        <taxon>Fungi</taxon>
        <taxon>Dikarya</taxon>
        <taxon>Ascomycota</taxon>
        <taxon>Saccharomycotina</taxon>
        <taxon>Pichiomycetes</taxon>
        <taxon>Pichiales</taxon>
        <taxon>Pichiaceae</taxon>
        <taxon>Pichia</taxon>
    </lineage>
</organism>
<dbReference type="Proteomes" id="UP001378960">
    <property type="component" value="Unassembled WGS sequence"/>
</dbReference>
<comment type="caution">
    <text evidence="1">The sequence shown here is derived from an EMBL/GenBank/DDBJ whole genome shotgun (WGS) entry which is preliminary data.</text>
</comment>
<evidence type="ECO:0000313" key="2">
    <source>
        <dbReference type="Proteomes" id="UP001378960"/>
    </source>
</evidence>
<protein>
    <recommendedName>
        <fullName evidence="3">Peroxin-14</fullName>
    </recommendedName>
</protein>
<evidence type="ECO:0008006" key="3">
    <source>
        <dbReference type="Google" id="ProtNLM"/>
    </source>
</evidence>
<evidence type="ECO:0000313" key="1">
    <source>
        <dbReference type="EMBL" id="GMM43714.1"/>
    </source>
</evidence>
<dbReference type="AlphaFoldDB" id="A0AAV5QZ72"/>
<dbReference type="EMBL" id="BTGB01000001">
    <property type="protein sequence ID" value="GMM43714.1"/>
    <property type="molecule type" value="Genomic_DNA"/>
</dbReference>
<name>A0AAV5QZ72_PICKL</name>
<reference evidence="1 2" key="1">
    <citation type="journal article" date="2023" name="Elife">
        <title>Identification of key yeast species and microbe-microbe interactions impacting larval growth of Drosophila in the wild.</title>
        <authorList>
            <person name="Mure A."/>
            <person name="Sugiura Y."/>
            <person name="Maeda R."/>
            <person name="Honda K."/>
            <person name="Sakurai N."/>
            <person name="Takahashi Y."/>
            <person name="Watada M."/>
            <person name="Katoh T."/>
            <person name="Gotoh A."/>
            <person name="Gotoh Y."/>
            <person name="Taniguchi I."/>
            <person name="Nakamura K."/>
            <person name="Hayashi T."/>
            <person name="Katayama T."/>
            <person name="Uemura T."/>
            <person name="Hattori Y."/>
        </authorList>
    </citation>
    <scope>NUCLEOTIDE SEQUENCE [LARGE SCALE GENOMIC DNA]</scope>
    <source>
        <strain evidence="1 2">PK-24</strain>
    </source>
</reference>
<accession>A0AAV5QZ72</accession>